<keyword evidence="4" id="KW-1185">Reference proteome</keyword>
<dbReference type="PANTHER" id="PTHR12761:SF1">
    <property type="entry name" value="BLOC-3 COMPLEX MEMBER HPS1"/>
    <property type="match status" value="1"/>
</dbReference>
<sequence length="653" mass="74450">MRGILIFDHLNDVLFTKCDRHFAEHIQKLAVAQGLLGENKDENEAESFKPNPNIIMQLFSPLITSQCVMASQFGNTYKVMKCLDGTNTVFDEYMGYTFVYVSHEDTDLMKRTLGVCIAIVKHLCGPDVSLLKSSRQKVQLVSHLMDAWHCLRKTEQNILTESVEQLSVNPELGSAILKVLSDAIDKLKTQAEFANIHLLVLVQHKFLSLFSSPKAQDLLGSDILLMILLCYVADKEKNGEYDIMVKDTKEDCILITRSSAVNKEDEYVVSGNDRKLSNPTSEDISILFEGSRHSSICESLCLFALEGLYSQVMILGSEECGYTANAVHVYEIADDIHLVTIIEMTNMSISFGLYNSFYHLNVMNGLQMQRDFEDLRPALDHLDASIKKTFDGIKKNRGCIRNEVEIFQRRLQVKWDFIKKKYLEIIKSRDPDAILQIEANQTAFTDALRDLFRLTCLDKNFLKLGTDMITTVSRLVSQKLNDISDFIKVKALKNVDAASYPFYRTTHRQTAPMIDFTNNEILSLTKKKIWSMVEQSRVHLQEGHMTVMWKDTTFNYSYFLWFEDDSGTPLKCKTIFNHVTKNLPPPGIICGDYYRKLANIYFPKLSANKVRVYELYCVHLGLVTSSCVLEHSRRLAATIWEVTGLANNPADLL</sequence>
<evidence type="ECO:0000313" key="4">
    <source>
        <dbReference type="Proteomes" id="UP001627154"/>
    </source>
</evidence>
<dbReference type="Pfam" id="PF19036">
    <property type="entry name" value="Fuz_longin_1"/>
    <property type="match status" value="1"/>
</dbReference>
<dbReference type="Pfam" id="PF19038">
    <property type="entry name" value="Fuz_longin_3"/>
    <property type="match status" value="1"/>
</dbReference>
<dbReference type="InterPro" id="IPR026053">
    <property type="entry name" value="HPS1"/>
</dbReference>
<proteinExistence type="predicted"/>
<dbReference type="AlphaFoldDB" id="A0ABD2WEN0"/>
<dbReference type="InterPro" id="IPR043970">
    <property type="entry name" value="FUZ/MON1/HPS1_longin_3"/>
</dbReference>
<evidence type="ECO:0000259" key="1">
    <source>
        <dbReference type="Pfam" id="PF19036"/>
    </source>
</evidence>
<evidence type="ECO:0000259" key="2">
    <source>
        <dbReference type="Pfam" id="PF19038"/>
    </source>
</evidence>
<name>A0ABD2WEN0_9HYME</name>
<feature type="domain" description="FUZ/MON1/HPS1 third Longin" evidence="2">
    <location>
        <begin position="504"/>
        <end position="641"/>
    </location>
</feature>
<dbReference type="InterPro" id="IPR043972">
    <property type="entry name" value="FUZ/MON1/HPS1_longin_1"/>
</dbReference>
<reference evidence="3 4" key="1">
    <citation type="journal article" date="2024" name="bioRxiv">
        <title>A reference genome for Trichogramma kaykai: A tiny desert-dwelling parasitoid wasp with competing sex-ratio distorters.</title>
        <authorList>
            <person name="Culotta J."/>
            <person name="Lindsey A.R."/>
        </authorList>
    </citation>
    <scope>NUCLEOTIDE SEQUENCE [LARGE SCALE GENOMIC DNA]</scope>
    <source>
        <strain evidence="3 4">KSX58</strain>
    </source>
</reference>
<accession>A0ABD2WEN0</accession>
<dbReference type="EMBL" id="JBJJXI010000109">
    <property type="protein sequence ID" value="KAL3391448.1"/>
    <property type="molecule type" value="Genomic_DNA"/>
</dbReference>
<dbReference type="PANTHER" id="PTHR12761">
    <property type="entry name" value="HERMANSKY-PUDLAK SYNDROME PROTEIN 1"/>
    <property type="match status" value="1"/>
</dbReference>
<dbReference type="Proteomes" id="UP001627154">
    <property type="component" value="Unassembled WGS sequence"/>
</dbReference>
<feature type="domain" description="FUZ/MON1/HPS1 first Longin" evidence="1">
    <location>
        <begin position="4"/>
        <end position="148"/>
    </location>
</feature>
<organism evidence="3 4">
    <name type="scientific">Trichogramma kaykai</name>
    <dbReference type="NCBI Taxonomy" id="54128"/>
    <lineage>
        <taxon>Eukaryota</taxon>
        <taxon>Metazoa</taxon>
        <taxon>Ecdysozoa</taxon>
        <taxon>Arthropoda</taxon>
        <taxon>Hexapoda</taxon>
        <taxon>Insecta</taxon>
        <taxon>Pterygota</taxon>
        <taxon>Neoptera</taxon>
        <taxon>Endopterygota</taxon>
        <taxon>Hymenoptera</taxon>
        <taxon>Apocrita</taxon>
        <taxon>Proctotrupomorpha</taxon>
        <taxon>Chalcidoidea</taxon>
        <taxon>Trichogrammatidae</taxon>
        <taxon>Trichogramma</taxon>
    </lineage>
</organism>
<gene>
    <name evidence="3" type="ORF">TKK_013782</name>
</gene>
<evidence type="ECO:0008006" key="5">
    <source>
        <dbReference type="Google" id="ProtNLM"/>
    </source>
</evidence>
<evidence type="ECO:0000313" key="3">
    <source>
        <dbReference type="EMBL" id="KAL3391448.1"/>
    </source>
</evidence>
<protein>
    <recommendedName>
        <fullName evidence="5">Hermansky-Pudlak syndrome 1 protein homolog</fullName>
    </recommendedName>
</protein>
<comment type="caution">
    <text evidence="3">The sequence shown here is derived from an EMBL/GenBank/DDBJ whole genome shotgun (WGS) entry which is preliminary data.</text>
</comment>